<gene>
    <name evidence="1" type="ordered locus">RUM_23810</name>
</gene>
<accession>D4LFH6</accession>
<dbReference type="HOGENOM" id="CLU_2883184_0_0_9"/>
<evidence type="ECO:0000313" key="1">
    <source>
        <dbReference type="EMBL" id="CBL18371.1"/>
    </source>
</evidence>
<keyword evidence="2" id="KW-1185">Reference proteome</keyword>
<dbReference type="Proteomes" id="UP000007054">
    <property type="component" value="Chromosome"/>
</dbReference>
<dbReference type="PATRIC" id="fig|213810.4.peg.2275"/>
<evidence type="ECO:0000313" key="2">
    <source>
        <dbReference type="Proteomes" id="UP000007054"/>
    </source>
</evidence>
<dbReference type="AlphaFoldDB" id="D4LFH6"/>
<organism evidence="1 2">
    <name type="scientific">Ruminococcus champanellensis (strain DSM 18848 / JCM 17042 / KCTC 15320 / 18P13)</name>
    <dbReference type="NCBI Taxonomy" id="213810"/>
    <lineage>
        <taxon>Bacteria</taxon>
        <taxon>Bacillati</taxon>
        <taxon>Bacillota</taxon>
        <taxon>Clostridia</taxon>
        <taxon>Eubacteriales</taxon>
        <taxon>Oscillospiraceae</taxon>
        <taxon>Ruminococcus</taxon>
    </lineage>
</organism>
<dbReference type="KEGG" id="rch:RUM_23810"/>
<reference evidence="1" key="1">
    <citation type="submission" date="2010-03" db="EMBL/GenBank/DDBJ databases">
        <title>The genome sequence of Ruminococcus sp. 18P13.</title>
        <authorList>
            <consortium name="metaHIT consortium -- http://www.metahit.eu/"/>
            <person name="Pajon A."/>
            <person name="Turner K."/>
            <person name="Parkhill J."/>
            <person name="Bernalier A."/>
        </authorList>
    </citation>
    <scope>NUCLEOTIDE SEQUENCE [LARGE SCALE GENOMIC DNA]</scope>
    <source>
        <strain evidence="1">Type strain: 18P13</strain>
    </source>
</reference>
<proteinExistence type="predicted"/>
<name>D4LFH6_RUMC1</name>
<protein>
    <submittedName>
        <fullName evidence="1">Uncharacterized protein</fullName>
    </submittedName>
</protein>
<reference evidence="1" key="2">
    <citation type="submission" date="2010-03" db="EMBL/GenBank/DDBJ databases">
        <authorList>
            <person name="Pajon A."/>
        </authorList>
    </citation>
    <scope>NUCLEOTIDE SEQUENCE</scope>
    <source>
        <strain evidence="1">Type strain: 18P13</strain>
    </source>
</reference>
<sequence length="63" mass="6769">MVFHDIVSYKIILAQAAGFVNRRGEKNFVLRLGASGAAEGLFGTLHKNKGESSENAQGDCIKC</sequence>
<dbReference type="EMBL" id="FP929052">
    <property type="protein sequence ID" value="CBL18371.1"/>
    <property type="molecule type" value="Genomic_DNA"/>
</dbReference>